<keyword evidence="3" id="KW-0238">DNA-binding</keyword>
<accession>A0A9D2MIH5</accession>
<dbReference type="Pfam" id="PF04545">
    <property type="entry name" value="Sigma70_r4"/>
    <property type="match status" value="1"/>
</dbReference>
<reference evidence="6" key="2">
    <citation type="submission" date="2021-04" db="EMBL/GenBank/DDBJ databases">
        <authorList>
            <person name="Gilroy R."/>
        </authorList>
    </citation>
    <scope>NUCLEOTIDE SEQUENCE</scope>
    <source>
        <strain evidence="6">CHK188-16595</strain>
    </source>
</reference>
<dbReference type="GO" id="GO:0006352">
    <property type="term" value="P:DNA-templated transcription initiation"/>
    <property type="evidence" value="ECO:0007669"/>
    <property type="project" value="InterPro"/>
</dbReference>
<dbReference type="Proteomes" id="UP000823877">
    <property type="component" value="Unassembled WGS sequence"/>
</dbReference>
<dbReference type="InterPro" id="IPR036388">
    <property type="entry name" value="WH-like_DNA-bd_sf"/>
</dbReference>
<reference evidence="6" key="1">
    <citation type="journal article" date="2021" name="PeerJ">
        <title>Extensive microbial diversity within the chicken gut microbiome revealed by metagenomics and culture.</title>
        <authorList>
            <person name="Gilroy R."/>
            <person name="Ravi A."/>
            <person name="Getino M."/>
            <person name="Pursley I."/>
            <person name="Horton D.L."/>
            <person name="Alikhan N.F."/>
            <person name="Baker D."/>
            <person name="Gharbi K."/>
            <person name="Hall N."/>
            <person name="Watson M."/>
            <person name="Adriaenssens E.M."/>
            <person name="Foster-Nyarko E."/>
            <person name="Jarju S."/>
            <person name="Secka A."/>
            <person name="Antonio M."/>
            <person name="Oren A."/>
            <person name="Chaudhuri R.R."/>
            <person name="La Ragione R."/>
            <person name="Hildebrand F."/>
            <person name="Pallen M.J."/>
        </authorList>
    </citation>
    <scope>NUCLEOTIDE SEQUENCE</scope>
    <source>
        <strain evidence="6">CHK188-16595</strain>
    </source>
</reference>
<evidence type="ECO:0000313" key="6">
    <source>
        <dbReference type="EMBL" id="HJB74681.1"/>
    </source>
</evidence>
<evidence type="ECO:0000256" key="1">
    <source>
        <dbReference type="ARBA" id="ARBA00023015"/>
    </source>
</evidence>
<dbReference type="PANTHER" id="PTHR30385">
    <property type="entry name" value="SIGMA FACTOR F FLAGELLAR"/>
    <property type="match status" value="1"/>
</dbReference>
<evidence type="ECO:0000256" key="3">
    <source>
        <dbReference type="ARBA" id="ARBA00023125"/>
    </source>
</evidence>
<dbReference type="AlphaFoldDB" id="A0A9D2MIH5"/>
<keyword evidence="2" id="KW-0731">Sigma factor</keyword>
<dbReference type="InterPro" id="IPR014284">
    <property type="entry name" value="RNA_pol_sigma-70_dom"/>
</dbReference>
<dbReference type="NCBIfam" id="TIGR02937">
    <property type="entry name" value="sigma70-ECF"/>
    <property type="match status" value="1"/>
</dbReference>
<protein>
    <submittedName>
        <fullName evidence="6">Sigma-70 family RNA polymerase sigma factor</fullName>
    </submittedName>
</protein>
<dbReference type="GO" id="GO:0016987">
    <property type="term" value="F:sigma factor activity"/>
    <property type="evidence" value="ECO:0007669"/>
    <property type="project" value="UniProtKB-KW"/>
</dbReference>
<dbReference type="EMBL" id="DWXN01000006">
    <property type="protein sequence ID" value="HJB74681.1"/>
    <property type="molecule type" value="Genomic_DNA"/>
</dbReference>
<proteinExistence type="predicted"/>
<keyword evidence="4" id="KW-0804">Transcription</keyword>
<dbReference type="Gene3D" id="1.10.10.10">
    <property type="entry name" value="Winged helix-like DNA-binding domain superfamily/Winged helix DNA-binding domain"/>
    <property type="match status" value="1"/>
</dbReference>
<dbReference type="SUPFAM" id="SSF88659">
    <property type="entry name" value="Sigma3 and sigma4 domains of RNA polymerase sigma factors"/>
    <property type="match status" value="1"/>
</dbReference>
<evidence type="ECO:0000256" key="4">
    <source>
        <dbReference type="ARBA" id="ARBA00023163"/>
    </source>
</evidence>
<dbReference type="GO" id="GO:0003677">
    <property type="term" value="F:DNA binding"/>
    <property type="evidence" value="ECO:0007669"/>
    <property type="project" value="UniProtKB-KW"/>
</dbReference>
<organism evidence="6 7">
    <name type="scientific">Candidatus Eubacterium faecale</name>
    <dbReference type="NCBI Taxonomy" id="2838568"/>
    <lineage>
        <taxon>Bacteria</taxon>
        <taxon>Bacillati</taxon>
        <taxon>Bacillota</taxon>
        <taxon>Clostridia</taxon>
        <taxon>Eubacteriales</taxon>
        <taxon>Eubacteriaceae</taxon>
        <taxon>Eubacterium</taxon>
    </lineage>
</organism>
<evidence type="ECO:0000256" key="2">
    <source>
        <dbReference type="ARBA" id="ARBA00023082"/>
    </source>
</evidence>
<dbReference type="InterPro" id="IPR013324">
    <property type="entry name" value="RNA_pol_sigma_r3/r4-like"/>
</dbReference>
<evidence type="ECO:0000313" key="7">
    <source>
        <dbReference type="Proteomes" id="UP000823877"/>
    </source>
</evidence>
<evidence type="ECO:0000259" key="5">
    <source>
        <dbReference type="Pfam" id="PF04545"/>
    </source>
</evidence>
<dbReference type="CDD" id="cd06171">
    <property type="entry name" value="Sigma70_r4"/>
    <property type="match status" value="1"/>
</dbReference>
<feature type="domain" description="RNA polymerase sigma-70 region 4" evidence="5">
    <location>
        <begin position="42"/>
        <end position="86"/>
    </location>
</feature>
<comment type="caution">
    <text evidence="6">The sequence shown here is derived from an EMBL/GenBank/DDBJ whole genome shotgun (WGS) entry which is preliminary data.</text>
</comment>
<name>A0A9D2MIH5_9FIRM</name>
<keyword evidence="1" id="KW-0805">Transcription regulation</keyword>
<dbReference type="PANTHER" id="PTHR30385:SF7">
    <property type="entry name" value="RNA POLYMERASE SIGMA FACTOR FLIA"/>
    <property type="match status" value="1"/>
</dbReference>
<gene>
    <name evidence="6" type="ORF">IAA37_03290</name>
</gene>
<dbReference type="InterPro" id="IPR007630">
    <property type="entry name" value="RNA_pol_sigma70_r4"/>
</dbReference>
<sequence length="109" mass="12600">MKKIPITDYLYADSETGAQRLNCSRATRSALKAVLPQVIRRELTPQQRRCLELRFGKMMSQQEIARELHVSQPTVSRHLKTALGTLSNRLYYCKSALSRANDSWIKYLE</sequence>